<keyword evidence="1" id="KW-1133">Transmembrane helix</keyword>
<evidence type="ECO:0008006" key="4">
    <source>
        <dbReference type="Google" id="ProtNLM"/>
    </source>
</evidence>
<protein>
    <recommendedName>
        <fullName evidence="4">PEGA domain-containing protein</fullName>
    </recommendedName>
</protein>
<sequence>MKRPTSTKIGLVITLIASAIIILVVSQTYTFFTTKRLTITPVPDTSLIKINDTYETTGKFDKRLPKGVYQIIVSNEGYFTDTRSITLTNNLKIDISLKQIPQGKEVSSPNINTHPFLKDYQITSQAISENNIVGVSRTNGQLTTITNNTITSLYPGKIENFSYRHPYITFIETSKNNEIKILNIETKSINKLTTSDNEIIPIIFSTPSPDESIVYFLGSYSKISRKSTLFSTPFNEMRPTILFQTSANKVEFLTKDRLLLFTSREASDQSIVEVFDLNKKRVIFTEKANFYSISPDGNKIILENSLHNTIINLTNLQRNQIENTTLTYATWLNNETIITATNHNPGITFKLFNLKGYQISENIIISNLKDQTIQQIIGVSNNTIHFLNSEGKIISAALPQL</sequence>
<organism evidence="2 3">
    <name type="scientific">Candidatus Woesebacteria bacterium RIFOXYB1_FULL_38_16</name>
    <dbReference type="NCBI Taxonomy" id="1802538"/>
    <lineage>
        <taxon>Bacteria</taxon>
        <taxon>Candidatus Woeseibacteriota</taxon>
    </lineage>
</organism>
<dbReference type="Proteomes" id="UP000178999">
    <property type="component" value="Unassembled WGS sequence"/>
</dbReference>
<proteinExistence type="predicted"/>
<reference evidence="2 3" key="1">
    <citation type="journal article" date="2016" name="Nat. Commun.">
        <title>Thousands of microbial genomes shed light on interconnected biogeochemical processes in an aquifer system.</title>
        <authorList>
            <person name="Anantharaman K."/>
            <person name="Brown C.T."/>
            <person name="Hug L.A."/>
            <person name="Sharon I."/>
            <person name="Castelle C.J."/>
            <person name="Probst A.J."/>
            <person name="Thomas B.C."/>
            <person name="Singh A."/>
            <person name="Wilkins M.J."/>
            <person name="Karaoz U."/>
            <person name="Brodie E.L."/>
            <person name="Williams K.H."/>
            <person name="Hubbard S.S."/>
            <person name="Banfield J.F."/>
        </authorList>
    </citation>
    <scope>NUCLEOTIDE SEQUENCE [LARGE SCALE GENOMIC DNA]</scope>
</reference>
<keyword evidence="1" id="KW-0472">Membrane</keyword>
<accession>A0A1F8CVP7</accession>
<keyword evidence="1" id="KW-0812">Transmembrane</keyword>
<name>A0A1F8CVP7_9BACT</name>
<comment type="caution">
    <text evidence="2">The sequence shown here is derived from an EMBL/GenBank/DDBJ whole genome shotgun (WGS) entry which is preliminary data.</text>
</comment>
<dbReference type="EMBL" id="MGHY01000007">
    <property type="protein sequence ID" value="OGM79808.1"/>
    <property type="molecule type" value="Genomic_DNA"/>
</dbReference>
<feature type="transmembrane region" description="Helical" evidence="1">
    <location>
        <begin position="12"/>
        <end position="32"/>
    </location>
</feature>
<gene>
    <name evidence="2" type="ORF">A2382_04390</name>
</gene>
<dbReference type="STRING" id="1802538.A2382_04390"/>
<evidence type="ECO:0000313" key="2">
    <source>
        <dbReference type="EMBL" id="OGM79808.1"/>
    </source>
</evidence>
<dbReference type="Gene3D" id="2.120.10.30">
    <property type="entry name" value="TolB, C-terminal domain"/>
    <property type="match status" value="1"/>
</dbReference>
<dbReference type="Gene3D" id="2.60.40.1120">
    <property type="entry name" value="Carboxypeptidase-like, regulatory domain"/>
    <property type="match status" value="1"/>
</dbReference>
<evidence type="ECO:0000313" key="3">
    <source>
        <dbReference type="Proteomes" id="UP000178999"/>
    </source>
</evidence>
<dbReference type="AlphaFoldDB" id="A0A1F8CVP7"/>
<dbReference type="InterPro" id="IPR011042">
    <property type="entry name" value="6-blade_b-propeller_TolB-like"/>
</dbReference>
<evidence type="ECO:0000256" key="1">
    <source>
        <dbReference type="SAM" id="Phobius"/>
    </source>
</evidence>
<dbReference type="SUPFAM" id="SSF69304">
    <property type="entry name" value="Tricorn protease N-terminal domain"/>
    <property type="match status" value="1"/>
</dbReference>